<organism evidence="3 4">
    <name type="scientific">Deinococcus arboris</name>
    <dbReference type="NCBI Taxonomy" id="2682977"/>
    <lineage>
        <taxon>Bacteria</taxon>
        <taxon>Thermotogati</taxon>
        <taxon>Deinococcota</taxon>
        <taxon>Deinococci</taxon>
        <taxon>Deinococcales</taxon>
        <taxon>Deinococcaceae</taxon>
        <taxon>Deinococcus</taxon>
    </lineage>
</organism>
<dbReference type="GO" id="GO:0016791">
    <property type="term" value="F:phosphatase activity"/>
    <property type="evidence" value="ECO:0007669"/>
    <property type="project" value="TreeGrafter"/>
</dbReference>
<dbReference type="GO" id="GO:0005737">
    <property type="term" value="C:cytoplasm"/>
    <property type="evidence" value="ECO:0007669"/>
    <property type="project" value="TreeGrafter"/>
</dbReference>
<dbReference type="Pfam" id="PF00300">
    <property type="entry name" value="His_Phos_1"/>
    <property type="match status" value="1"/>
</dbReference>
<protein>
    <submittedName>
        <fullName evidence="3">Histidine phosphatase family protein</fullName>
    </submittedName>
</protein>
<dbReference type="RefSeq" id="WP_157459062.1">
    <property type="nucleotide sequence ID" value="NZ_WQLB01000010.1"/>
</dbReference>
<dbReference type="AlphaFoldDB" id="A0A7C9HY81"/>
<dbReference type="CDD" id="cd07067">
    <property type="entry name" value="HP_PGM_like"/>
    <property type="match status" value="1"/>
</dbReference>
<proteinExistence type="predicted"/>
<feature type="binding site" evidence="2">
    <location>
        <position position="65"/>
    </location>
    <ligand>
        <name>substrate</name>
    </ligand>
</feature>
<sequence length="207" mass="22926">MSEDLLPLLHLTLVRHGLTDWNGAGRWQGWTDTPLGEAGEAQALKLQARLAGRTYDAIHSSDLSRAADTAMLALPGQPLILDVRLRELAFGAFEGVITDDVLHDPRYAEWQRDPWGQPAPDGESLQEVAERLRDWADGLAGGRVIAFSHGAAIRALLCDLFSWPATPQPGYVLPFPYQLSHTSLTTLTRVDGRWTLLTYNDHAHLEE</sequence>
<name>A0A7C9HY81_9DEIO</name>
<gene>
    <name evidence="3" type="ORF">GO986_09550</name>
</gene>
<dbReference type="Proteomes" id="UP000483286">
    <property type="component" value="Unassembled WGS sequence"/>
</dbReference>
<dbReference type="InterPro" id="IPR029033">
    <property type="entry name" value="His_PPase_superfam"/>
</dbReference>
<dbReference type="InterPro" id="IPR050275">
    <property type="entry name" value="PGM_Phosphatase"/>
</dbReference>
<feature type="active site" description="Proton donor/acceptor" evidence="1">
    <location>
        <position position="87"/>
    </location>
</feature>
<dbReference type="PANTHER" id="PTHR48100">
    <property type="entry name" value="BROAD-SPECIFICITY PHOSPHATASE YOR283W-RELATED"/>
    <property type="match status" value="1"/>
</dbReference>
<dbReference type="SUPFAM" id="SSF53254">
    <property type="entry name" value="Phosphoglycerate mutase-like"/>
    <property type="match status" value="1"/>
</dbReference>
<comment type="caution">
    <text evidence="3">The sequence shown here is derived from an EMBL/GenBank/DDBJ whole genome shotgun (WGS) entry which is preliminary data.</text>
</comment>
<keyword evidence="4" id="KW-1185">Reference proteome</keyword>
<feature type="active site" description="Tele-phosphohistidine intermediate" evidence="1">
    <location>
        <position position="16"/>
    </location>
</feature>
<dbReference type="SMART" id="SM00855">
    <property type="entry name" value="PGAM"/>
    <property type="match status" value="1"/>
</dbReference>
<evidence type="ECO:0000256" key="1">
    <source>
        <dbReference type="PIRSR" id="PIRSR613078-1"/>
    </source>
</evidence>
<reference evidence="3 4" key="1">
    <citation type="submission" date="2019-12" db="EMBL/GenBank/DDBJ databases">
        <title>Deinococcus sp. HMF7620 Genome sequencing and assembly.</title>
        <authorList>
            <person name="Kang H."/>
            <person name="Kim H."/>
            <person name="Joh K."/>
        </authorList>
    </citation>
    <scope>NUCLEOTIDE SEQUENCE [LARGE SCALE GENOMIC DNA]</scope>
    <source>
        <strain evidence="3 4">HMF7620</strain>
    </source>
</reference>
<feature type="binding site" evidence="2">
    <location>
        <begin position="15"/>
        <end position="22"/>
    </location>
    <ligand>
        <name>substrate</name>
    </ligand>
</feature>
<dbReference type="Gene3D" id="3.40.50.1240">
    <property type="entry name" value="Phosphoglycerate mutase-like"/>
    <property type="match status" value="1"/>
</dbReference>
<dbReference type="PANTHER" id="PTHR48100:SF1">
    <property type="entry name" value="HISTIDINE PHOSPHATASE FAMILY PROTEIN-RELATED"/>
    <property type="match status" value="1"/>
</dbReference>
<dbReference type="InterPro" id="IPR013078">
    <property type="entry name" value="His_Pase_superF_clade-1"/>
</dbReference>
<dbReference type="EMBL" id="WQLB01000010">
    <property type="protein sequence ID" value="MVN87010.1"/>
    <property type="molecule type" value="Genomic_DNA"/>
</dbReference>
<evidence type="ECO:0000256" key="2">
    <source>
        <dbReference type="PIRSR" id="PIRSR613078-2"/>
    </source>
</evidence>
<accession>A0A7C9HY81</accession>
<evidence type="ECO:0000313" key="4">
    <source>
        <dbReference type="Proteomes" id="UP000483286"/>
    </source>
</evidence>
<evidence type="ECO:0000313" key="3">
    <source>
        <dbReference type="EMBL" id="MVN87010.1"/>
    </source>
</evidence>